<gene>
    <name evidence="3" type="ORF">FB192DRAFT_1401952</name>
</gene>
<feature type="compositionally biased region" description="Basic and acidic residues" evidence="1">
    <location>
        <begin position="1"/>
        <end position="20"/>
    </location>
</feature>
<reference evidence="3 4" key="1">
    <citation type="submission" date="2019-09" db="EMBL/GenBank/DDBJ databases">
        <authorList>
            <consortium name="DOE Joint Genome Institute"/>
            <person name="Mondo S.J."/>
            <person name="Navarro-Mendoza M.I."/>
            <person name="Perez-Arques C."/>
            <person name="Panchal S."/>
            <person name="Nicolas F.E."/>
            <person name="Ganguly P."/>
            <person name="Pangilinan J."/>
            <person name="Grigoriev I."/>
            <person name="Heitman J."/>
            <person name="Sanya K."/>
            <person name="Garre V."/>
        </authorList>
    </citation>
    <scope>NUCLEOTIDE SEQUENCE [LARGE SCALE GENOMIC DNA]</scope>
    <source>
        <strain evidence="3 4">MU402</strain>
    </source>
</reference>
<dbReference type="InterPro" id="IPR031165">
    <property type="entry name" value="GNAT_YJDJ"/>
</dbReference>
<dbReference type="Gene3D" id="3.40.630.30">
    <property type="match status" value="1"/>
</dbReference>
<dbReference type="CDD" id="cd04301">
    <property type="entry name" value="NAT_SF"/>
    <property type="match status" value="1"/>
</dbReference>
<evidence type="ECO:0000313" key="3">
    <source>
        <dbReference type="EMBL" id="KAF1797053.1"/>
    </source>
</evidence>
<dbReference type="Proteomes" id="UP000469890">
    <property type="component" value="Unassembled WGS sequence"/>
</dbReference>
<proteinExistence type="predicted"/>
<evidence type="ECO:0000256" key="1">
    <source>
        <dbReference type="SAM" id="MobiDB-lite"/>
    </source>
</evidence>
<feature type="domain" description="N-acetyltransferase" evidence="2">
    <location>
        <begin position="88"/>
        <end position="196"/>
    </location>
</feature>
<dbReference type="InterPro" id="IPR016181">
    <property type="entry name" value="Acyl_CoA_acyltransferase"/>
</dbReference>
<dbReference type="AlphaFoldDB" id="A0A8H4B8E3"/>
<sequence>MESKPNKHELTVTNLPDKDQPQQAECSTVAAAAAANNTAVPFPFLPLYSQYSFAQRLRSTIPFSKLFFSNNIKPLHPTKMAAKQPAILHDKEQCMFSLKLDDQGRTAAICYLPTRVKNVIEVYHTVSCASLCLEACQLTHVQEIPPHHRHKGIGDQLVKACLLWAKESGTFVIPTCSFVRRHLDYNGFQNYDPVIVKNEQEAQNKKL</sequence>
<feature type="region of interest" description="Disordered" evidence="1">
    <location>
        <begin position="1"/>
        <end position="23"/>
    </location>
</feature>
<organism evidence="3 4">
    <name type="scientific">Mucor circinelloides f. lusitanicus</name>
    <name type="common">Mucor racemosus var. lusitanicus</name>
    <dbReference type="NCBI Taxonomy" id="29924"/>
    <lineage>
        <taxon>Eukaryota</taxon>
        <taxon>Fungi</taxon>
        <taxon>Fungi incertae sedis</taxon>
        <taxon>Mucoromycota</taxon>
        <taxon>Mucoromycotina</taxon>
        <taxon>Mucoromycetes</taxon>
        <taxon>Mucorales</taxon>
        <taxon>Mucorineae</taxon>
        <taxon>Mucoraceae</taxon>
        <taxon>Mucor</taxon>
    </lineage>
</organism>
<name>A0A8H4B8E3_MUCCL</name>
<dbReference type="SUPFAM" id="SSF55729">
    <property type="entry name" value="Acyl-CoA N-acyltransferases (Nat)"/>
    <property type="match status" value="1"/>
</dbReference>
<comment type="caution">
    <text evidence="3">The sequence shown here is derived from an EMBL/GenBank/DDBJ whole genome shotgun (WGS) entry which is preliminary data.</text>
</comment>
<evidence type="ECO:0000259" key="2">
    <source>
        <dbReference type="PROSITE" id="PS51729"/>
    </source>
</evidence>
<accession>A0A8H4B8E3</accession>
<protein>
    <recommendedName>
        <fullName evidence="2">N-acetyltransferase domain-containing protein</fullName>
    </recommendedName>
</protein>
<dbReference type="Pfam" id="PF14542">
    <property type="entry name" value="Acetyltransf_CG"/>
    <property type="match status" value="1"/>
</dbReference>
<dbReference type="EMBL" id="JAAECE010000010">
    <property type="protein sequence ID" value="KAF1797053.1"/>
    <property type="molecule type" value="Genomic_DNA"/>
</dbReference>
<dbReference type="PROSITE" id="PS51729">
    <property type="entry name" value="GNAT_YJDJ"/>
    <property type="match status" value="1"/>
</dbReference>
<evidence type="ECO:0000313" key="4">
    <source>
        <dbReference type="Proteomes" id="UP000469890"/>
    </source>
</evidence>